<organism evidence="1 2">
    <name type="scientific">Tulasnella calospora MUT 4182</name>
    <dbReference type="NCBI Taxonomy" id="1051891"/>
    <lineage>
        <taxon>Eukaryota</taxon>
        <taxon>Fungi</taxon>
        <taxon>Dikarya</taxon>
        <taxon>Basidiomycota</taxon>
        <taxon>Agaricomycotina</taxon>
        <taxon>Agaricomycetes</taxon>
        <taxon>Cantharellales</taxon>
        <taxon>Tulasnellaceae</taxon>
        <taxon>Tulasnella</taxon>
    </lineage>
</organism>
<evidence type="ECO:0008006" key="3">
    <source>
        <dbReference type="Google" id="ProtNLM"/>
    </source>
</evidence>
<reference evidence="2" key="2">
    <citation type="submission" date="2015-01" db="EMBL/GenBank/DDBJ databases">
        <title>Evolutionary Origins and Diversification of the Mycorrhizal Mutualists.</title>
        <authorList>
            <consortium name="DOE Joint Genome Institute"/>
            <consortium name="Mycorrhizal Genomics Consortium"/>
            <person name="Kohler A."/>
            <person name="Kuo A."/>
            <person name="Nagy L.G."/>
            <person name="Floudas D."/>
            <person name="Copeland A."/>
            <person name="Barry K.W."/>
            <person name="Cichocki N."/>
            <person name="Veneault-Fourrey C."/>
            <person name="LaButti K."/>
            <person name="Lindquist E.A."/>
            <person name="Lipzen A."/>
            <person name="Lundell T."/>
            <person name="Morin E."/>
            <person name="Murat C."/>
            <person name="Riley R."/>
            <person name="Ohm R."/>
            <person name="Sun H."/>
            <person name="Tunlid A."/>
            <person name="Henrissat B."/>
            <person name="Grigoriev I.V."/>
            <person name="Hibbett D.S."/>
            <person name="Martin F."/>
        </authorList>
    </citation>
    <scope>NUCLEOTIDE SEQUENCE [LARGE SCALE GENOMIC DNA]</scope>
    <source>
        <strain evidence="2">MUT 4182</strain>
    </source>
</reference>
<accession>A0A0C3Q8N9</accession>
<sequence length="181" mass="19949">MSIQDLPIELITEVIRLLPWRGIPDAGSACKLWGEIAAKRWHSHAPALSTLLRTLYPKGPHDLSSPLSSAREEFYRLTSTAAVVRLTKSLPAGFNAQRIIAAFSQLFIESPTPFPRTKTVAIYGGHGHVLQFIQLFQPWEIFTLQVLSPSGLGCSAGLIIRLPSTPVECWLIPVPSFPVQL</sequence>
<dbReference type="Proteomes" id="UP000054248">
    <property type="component" value="Unassembled WGS sequence"/>
</dbReference>
<gene>
    <name evidence="1" type="ORF">M407DRAFT_24539</name>
</gene>
<name>A0A0C3Q8N9_9AGAM</name>
<protein>
    <recommendedName>
        <fullName evidence="3">F-box domain-containing protein</fullName>
    </recommendedName>
</protein>
<reference evidence="1 2" key="1">
    <citation type="submission" date="2014-04" db="EMBL/GenBank/DDBJ databases">
        <authorList>
            <consortium name="DOE Joint Genome Institute"/>
            <person name="Kuo A."/>
            <person name="Girlanda M."/>
            <person name="Perotto S."/>
            <person name="Kohler A."/>
            <person name="Nagy L.G."/>
            <person name="Floudas D."/>
            <person name="Copeland A."/>
            <person name="Barry K.W."/>
            <person name="Cichocki N."/>
            <person name="Veneault-Fourrey C."/>
            <person name="LaButti K."/>
            <person name="Lindquist E.A."/>
            <person name="Lipzen A."/>
            <person name="Lundell T."/>
            <person name="Morin E."/>
            <person name="Murat C."/>
            <person name="Sun H."/>
            <person name="Tunlid A."/>
            <person name="Henrissat B."/>
            <person name="Grigoriev I.V."/>
            <person name="Hibbett D.S."/>
            <person name="Martin F."/>
            <person name="Nordberg H.P."/>
            <person name="Cantor M.N."/>
            <person name="Hua S.X."/>
        </authorList>
    </citation>
    <scope>NUCLEOTIDE SEQUENCE [LARGE SCALE GENOMIC DNA]</scope>
    <source>
        <strain evidence="1 2">MUT 4182</strain>
    </source>
</reference>
<proteinExistence type="predicted"/>
<dbReference type="AlphaFoldDB" id="A0A0C3Q8N9"/>
<evidence type="ECO:0000313" key="1">
    <source>
        <dbReference type="EMBL" id="KIO26210.1"/>
    </source>
</evidence>
<dbReference type="HOGENOM" id="CLU_1490071_0_0_1"/>
<evidence type="ECO:0000313" key="2">
    <source>
        <dbReference type="Proteomes" id="UP000054248"/>
    </source>
</evidence>
<keyword evidence="2" id="KW-1185">Reference proteome</keyword>
<dbReference type="EMBL" id="KN823028">
    <property type="protein sequence ID" value="KIO26210.1"/>
    <property type="molecule type" value="Genomic_DNA"/>
</dbReference>